<feature type="region of interest" description="Disordered" evidence="1">
    <location>
        <begin position="1"/>
        <end position="24"/>
    </location>
</feature>
<sequence length="99" mass="10798">MRACSHGANGLMNDGTGSGTREPDMTETELLAPLKRHATNRTIHDDPRLEKAEARRASGPEIGALQDAPPGQITIAWDGDVNSNTWLYLNAKMNLNIRC</sequence>
<name>A0A6J5EZQ5_9BURK</name>
<dbReference type="Proteomes" id="UP000494363">
    <property type="component" value="Unassembled WGS sequence"/>
</dbReference>
<gene>
    <name evidence="2" type="ORF">LMG29542_06377</name>
</gene>
<evidence type="ECO:0000256" key="1">
    <source>
        <dbReference type="SAM" id="MobiDB-lite"/>
    </source>
</evidence>
<accession>A0A6J5EZQ5</accession>
<dbReference type="EMBL" id="CADIKH010000046">
    <property type="protein sequence ID" value="CAB3770505.1"/>
    <property type="molecule type" value="Genomic_DNA"/>
</dbReference>
<organism evidence="2 3">
    <name type="scientific">Paraburkholderia humisilvae</name>
    <dbReference type="NCBI Taxonomy" id="627669"/>
    <lineage>
        <taxon>Bacteria</taxon>
        <taxon>Pseudomonadati</taxon>
        <taxon>Pseudomonadota</taxon>
        <taxon>Betaproteobacteria</taxon>
        <taxon>Burkholderiales</taxon>
        <taxon>Burkholderiaceae</taxon>
        <taxon>Paraburkholderia</taxon>
    </lineage>
</organism>
<reference evidence="2 3" key="1">
    <citation type="submission" date="2020-04" db="EMBL/GenBank/DDBJ databases">
        <authorList>
            <person name="De Canck E."/>
        </authorList>
    </citation>
    <scope>NUCLEOTIDE SEQUENCE [LARGE SCALE GENOMIC DNA]</scope>
    <source>
        <strain evidence="2 3">LMG 29542</strain>
    </source>
</reference>
<dbReference type="AlphaFoldDB" id="A0A6J5EZQ5"/>
<proteinExistence type="predicted"/>
<evidence type="ECO:0000313" key="3">
    <source>
        <dbReference type="Proteomes" id="UP000494363"/>
    </source>
</evidence>
<protein>
    <submittedName>
        <fullName evidence="2">Uncharacterized protein</fullName>
    </submittedName>
</protein>
<keyword evidence="3" id="KW-1185">Reference proteome</keyword>
<evidence type="ECO:0000313" key="2">
    <source>
        <dbReference type="EMBL" id="CAB3770505.1"/>
    </source>
</evidence>